<dbReference type="PANTHER" id="PTHR43784">
    <property type="entry name" value="GDSL-LIKE LIPASE/ACYLHYDROLASE, PUTATIVE (AFU_ORTHOLOGUE AFUA_2G00820)-RELATED"/>
    <property type="match status" value="1"/>
</dbReference>
<dbReference type="KEGG" id="nbe:Back2_15850"/>
<proteinExistence type="predicted"/>
<evidence type="ECO:0000256" key="1">
    <source>
        <dbReference type="SAM" id="MobiDB-lite"/>
    </source>
</evidence>
<dbReference type="Proteomes" id="UP000271573">
    <property type="component" value="Chromosome"/>
</dbReference>
<dbReference type="CDD" id="cd01832">
    <property type="entry name" value="SGNH_hydrolase_like_1"/>
    <property type="match status" value="1"/>
</dbReference>
<dbReference type="PANTHER" id="PTHR43784:SF2">
    <property type="entry name" value="GDSL-LIKE LIPASE_ACYLHYDROLASE, PUTATIVE (AFU_ORTHOLOGUE AFUA_2G00820)-RELATED"/>
    <property type="match status" value="1"/>
</dbReference>
<keyword evidence="4" id="KW-1185">Reference proteome</keyword>
<gene>
    <name evidence="3" type="ORF">Back2_15850</name>
</gene>
<keyword evidence="3" id="KW-0378">Hydrolase</keyword>
<feature type="domain" description="SGNH hydrolase-type esterase" evidence="2">
    <location>
        <begin position="2"/>
        <end position="175"/>
    </location>
</feature>
<dbReference type="GO" id="GO:0016787">
    <property type="term" value="F:hydrolase activity"/>
    <property type="evidence" value="ECO:0007669"/>
    <property type="project" value="UniProtKB-KW"/>
</dbReference>
<reference evidence="3 4" key="1">
    <citation type="submission" date="2018-11" db="EMBL/GenBank/DDBJ databases">
        <title>Complete genome sequence of Nocardioides baekrokdamisoli strain KCTC 39748.</title>
        <authorList>
            <person name="Kang S.W."/>
            <person name="Lee K.C."/>
            <person name="Kim K.K."/>
            <person name="Kim J.S."/>
            <person name="Kim D.S."/>
            <person name="Ko S.H."/>
            <person name="Yang S.H."/>
            <person name="Shin Y.K."/>
            <person name="Lee J.S."/>
        </authorList>
    </citation>
    <scope>NUCLEOTIDE SEQUENCE [LARGE SCALE GENOMIC DNA]</scope>
    <source>
        <strain evidence="3 4">KCTC 39748</strain>
    </source>
</reference>
<organism evidence="3 4">
    <name type="scientific">Nocardioides baekrokdamisoli</name>
    <dbReference type="NCBI Taxonomy" id="1804624"/>
    <lineage>
        <taxon>Bacteria</taxon>
        <taxon>Bacillati</taxon>
        <taxon>Actinomycetota</taxon>
        <taxon>Actinomycetes</taxon>
        <taxon>Propionibacteriales</taxon>
        <taxon>Nocardioidaceae</taxon>
        <taxon>Nocardioides</taxon>
    </lineage>
</organism>
<sequence>MALGDSFTEGVGDPSPTAPNGWLGWADRVAGALAARTDDFAYANLAIRGRKLPAILAEQVEPAIALQPDLISIHGGGNDLLRPNIDIDALAAAYDEAIGRLAANGTHVMMFTVADPGLNSAIKVIRGRTAIFNEWIREIAEKHDATLVDTWRMRGWKVAEVMDVDRLHLNPVGHQNIAIAALDALGVEHDLQALPVVEASELTRREQRAVDIAWARDHLAPWVKRRITGRSSGDGVSPKYPVLTPLHPVG</sequence>
<dbReference type="Gene3D" id="3.40.50.1110">
    <property type="entry name" value="SGNH hydrolase"/>
    <property type="match status" value="1"/>
</dbReference>
<accession>A0A3G9J0Y9</accession>
<feature type="region of interest" description="Disordered" evidence="1">
    <location>
        <begin position="231"/>
        <end position="250"/>
    </location>
</feature>
<evidence type="ECO:0000259" key="2">
    <source>
        <dbReference type="Pfam" id="PF13472"/>
    </source>
</evidence>
<dbReference type="EMBL" id="AP019307">
    <property type="protein sequence ID" value="BBH17298.1"/>
    <property type="molecule type" value="Genomic_DNA"/>
</dbReference>
<dbReference type="InterPro" id="IPR013830">
    <property type="entry name" value="SGNH_hydro"/>
</dbReference>
<dbReference type="AlphaFoldDB" id="A0A3G9J0Y9"/>
<dbReference type="SUPFAM" id="SSF52266">
    <property type="entry name" value="SGNH hydrolase"/>
    <property type="match status" value="1"/>
</dbReference>
<name>A0A3G9J0Y9_9ACTN</name>
<dbReference type="InterPro" id="IPR036514">
    <property type="entry name" value="SGNH_hydro_sf"/>
</dbReference>
<evidence type="ECO:0000313" key="4">
    <source>
        <dbReference type="Proteomes" id="UP000271573"/>
    </source>
</evidence>
<dbReference type="InterPro" id="IPR053140">
    <property type="entry name" value="GDSL_Rv0518-like"/>
</dbReference>
<dbReference type="Pfam" id="PF13472">
    <property type="entry name" value="Lipase_GDSL_2"/>
    <property type="match status" value="1"/>
</dbReference>
<evidence type="ECO:0000313" key="3">
    <source>
        <dbReference type="EMBL" id="BBH17298.1"/>
    </source>
</evidence>
<protein>
    <submittedName>
        <fullName evidence="3">SGNH hydrolase</fullName>
    </submittedName>
</protein>